<accession>A0A0D2HET7</accession>
<organism evidence="1 2">
    <name type="scientific">Rhinocladiella mackenziei CBS 650.93</name>
    <dbReference type="NCBI Taxonomy" id="1442369"/>
    <lineage>
        <taxon>Eukaryota</taxon>
        <taxon>Fungi</taxon>
        <taxon>Dikarya</taxon>
        <taxon>Ascomycota</taxon>
        <taxon>Pezizomycotina</taxon>
        <taxon>Eurotiomycetes</taxon>
        <taxon>Chaetothyriomycetidae</taxon>
        <taxon>Chaetothyriales</taxon>
        <taxon>Herpotrichiellaceae</taxon>
        <taxon>Rhinocladiella</taxon>
    </lineage>
</organism>
<dbReference type="GeneID" id="25288323"/>
<reference evidence="1 2" key="1">
    <citation type="submission" date="2015-01" db="EMBL/GenBank/DDBJ databases">
        <title>The Genome Sequence of Rhinocladiella mackenzie CBS 650.93.</title>
        <authorList>
            <consortium name="The Broad Institute Genomics Platform"/>
            <person name="Cuomo C."/>
            <person name="de Hoog S."/>
            <person name="Gorbushina A."/>
            <person name="Stielow B."/>
            <person name="Teixiera M."/>
            <person name="Abouelleil A."/>
            <person name="Chapman S.B."/>
            <person name="Priest M."/>
            <person name="Young S.K."/>
            <person name="Wortman J."/>
            <person name="Nusbaum C."/>
            <person name="Birren B."/>
        </authorList>
    </citation>
    <scope>NUCLEOTIDE SEQUENCE [LARGE SCALE GENOMIC DNA]</scope>
    <source>
        <strain evidence="1 2">CBS 650.93</strain>
    </source>
</reference>
<protein>
    <submittedName>
        <fullName evidence="1">Uncharacterized protein</fullName>
    </submittedName>
</protein>
<dbReference type="HOGENOM" id="CLU_2122423_0_0_1"/>
<dbReference type="EMBL" id="KN847475">
    <property type="protein sequence ID" value="KIX09173.1"/>
    <property type="molecule type" value="Genomic_DNA"/>
</dbReference>
<evidence type="ECO:0000313" key="1">
    <source>
        <dbReference type="EMBL" id="KIX09173.1"/>
    </source>
</evidence>
<keyword evidence="2" id="KW-1185">Reference proteome</keyword>
<dbReference type="AlphaFoldDB" id="A0A0D2HET7"/>
<sequence>MLRFTNSDQFHSGTVGSWVREKDAQQLKNYILGQEVQQKIGNDCELQAHLVIIVGSRHILLWDMNQAGTLAEEPRLIGGLELNGILIARDFHAMAANNFSPKAKIYWQQAKSRE</sequence>
<proteinExistence type="predicted"/>
<dbReference type="Proteomes" id="UP000053617">
    <property type="component" value="Unassembled WGS sequence"/>
</dbReference>
<gene>
    <name evidence="1" type="ORF">Z518_00252</name>
</gene>
<dbReference type="VEuPathDB" id="FungiDB:Z518_00252"/>
<dbReference type="OrthoDB" id="5380555at2759"/>
<dbReference type="RefSeq" id="XP_013276309.1">
    <property type="nucleotide sequence ID" value="XM_013420855.1"/>
</dbReference>
<name>A0A0D2HET7_9EURO</name>
<evidence type="ECO:0000313" key="2">
    <source>
        <dbReference type="Proteomes" id="UP000053617"/>
    </source>
</evidence>